<keyword evidence="4 9" id="KW-0032">Aminotransferase</keyword>
<keyword evidence="5 9" id="KW-0808">Transferase</keyword>
<evidence type="ECO:0000256" key="1">
    <source>
        <dbReference type="ARBA" id="ARBA00001933"/>
    </source>
</evidence>
<dbReference type="PANTHER" id="PTHR11986">
    <property type="entry name" value="AMINOTRANSFERASE CLASS III"/>
    <property type="match status" value="1"/>
</dbReference>
<protein>
    <recommendedName>
        <fullName evidence="3">ornithine aminotransferase</fullName>
        <ecNumber evidence="3">2.6.1.13</ecNumber>
    </recommendedName>
    <alternativeName>
        <fullName evidence="7">Ornithine--oxo-acid aminotransferase</fullName>
    </alternativeName>
</protein>
<dbReference type="RefSeq" id="WP_246611682.1">
    <property type="nucleotide sequence ID" value="NZ_RPHB01000011.1"/>
</dbReference>
<dbReference type="AlphaFoldDB" id="A0A951J2J5"/>
<accession>A0A951J2J5</accession>
<comment type="cofactor">
    <cofactor evidence="1">
        <name>pyridoxal 5'-phosphate</name>
        <dbReference type="ChEBI" id="CHEBI:597326"/>
    </cofactor>
</comment>
<evidence type="ECO:0000313" key="10">
    <source>
        <dbReference type="Proteomes" id="UP000727490"/>
    </source>
</evidence>
<dbReference type="InterPro" id="IPR005814">
    <property type="entry name" value="Aminotrans_3"/>
</dbReference>
<dbReference type="FunFam" id="3.90.1150.10:FF:000152">
    <property type="entry name" value="Ornithine aminotransferase"/>
    <property type="match status" value="2"/>
</dbReference>
<evidence type="ECO:0000256" key="3">
    <source>
        <dbReference type="ARBA" id="ARBA00012924"/>
    </source>
</evidence>
<dbReference type="GO" id="GO:0030170">
    <property type="term" value="F:pyridoxal phosphate binding"/>
    <property type="evidence" value="ECO:0007669"/>
    <property type="project" value="InterPro"/>
</dbReference>
<dbReference type="GO" id="GO:0004587">
    <property type="term" value="F:ornithine aminotransferase activity"/>
    <property type="evidence" value="ECO:0007669"/>
    <property type="project" value="UniProtKB-EC"/>
</dbReference>
<dbReference type="PIRSF" id="PIRSF000521">
    <property type="entry name" value="Transaminase_4ab_Lys_Orn"/>
    <property type="match status" value="1"/>
</dbReference>
<keyword evidence="6 8" id="KW-0663">Pyridoxal phosphate</keyword>
<dbReference type="Gene3D" id="3.40.640.10">
    <property type="entry name" value="Type I PLP-dependent aspartate aminotransferase-like (Major domain)"/>
    <property type="match status" value="1"/>
</dbReference>
<reference evidence="9 10" key="1">
    <citation type="journal article" date="2020" name="Syst. Appl. Microbiol.">
        <title>Arthrospiribacter ruber gen. nov., sp. nov., a novel bacterium isolated from Arthrospira cultures.</title>
        <authorList>
            <person name="Waleron M."/>
            <person name="Misztak A."/>
            <person name="Waleron M.M."/>
            <person name="Furmaniak M."/>
            <person name="Mrozik A."/>
            <person name="Waleron K."/>
        </authorList>
    </citation>
    <scope>NUCLEOTIDE SEQUENCE [LARGE SCALE GENOMIC DNA]</scope>
    <source>
        <strain evidence="9 10">DPMB0001</strain>
    </source>
</reference>
<evidence type="ECO:0000313" key="9">
    <source>
        <dbReference type="EMBL" id="MBW3470122.1"/>
    </source>
</evidence>
<dbReference type="GO" id="GO:0019544">
    <property type="term" value="P:L-arginine catabolic process to L-glutamate"/>
    <property type="evidence" value="ECO:0007669"/>
    <property type="project" value="TreeGrafter"/>
</dbReference>
<dbReference type="Pfam" id="PF00202">
    <property type="entry name" value="Aminotran_3"/>
    <property type="match status" value="1"/>
</dbReference>
<dbReference type="NCBIfam" id="TIGR01885">
    <property type="entry name" value="Orn_aminotrans"/>
    <property type="match status" value="1"/>
</dbReference>
<proteinExistence type="inferred from homology"/>
<sequence length="424" mass="46961">MMETINSSKQAIALEDEFGAHNYHPLPVVLAKGEGVFLWDVEGKKYYDFLSAYSAVNQGHCHPRIKDALIEQAGTLTLTSRAFYNNVLGPFEKYITEYFGFDKVLPMNTGAEGVETALKIARKWGYEKKGVPENEGVIVVAENNFHGRTTTVISFSNDENARKNFGPYTPGFEKIAYDDIEALEKGLENKNVVAFLVEPIQGEAGVYTPAVDYMRRVAETCKKHNVLFIADEIQTGIARTGSLLAVCGNCSCEGHCEKQETYTRPDMLILGKAISGGFYPVSAVLADNHIMEVIKPGQHGSTFGGNPLGVKVAMTALEVIRDERLALNARKLGNIFRERMQLLVDKYKILKLVRGKGLLNAVVVNDTQDSSTAWDMCMKLAENGLLAKPTHGNIIRFAPPLVMTEDQLHDCCDIIEKVVKEFEL</sequence>
<dbReference type="PANTHER" id="PTHR11986:SF18">
    <property type="entry name" value="ORNITHINE AMINOTRANSFERASE, MITOCHONDRIAL"/>
    <property type="match status" value="1"/>
</dbReference>
<comment type="pathway">
    <text evidence="2">Amino-acid biosynthesis; L-proline biosynthesis; L-glutamate 5-semialdehyde from L-ornithine: step 1/1.</text>
</comment>
<dbReference type="FunFam" id="3.40.640.10:FF:000011">
    <property type="entry name" value="Ornithine aminotransferase"/>
    <property type="match status" value="1"/>
</dbReference>
<dbReference type="Proteomes" id="UP000727490">
    <property type="component" value="Unassembled WGS sequence"/>
</dbReference>
<dbReference type="Gene3D" id="3.90.1150.10">
    <property type="entry name" value="Aspartate Aminotransferase, domain 1"/>
    <property type="match status" value="1"/>
</dbReference>
<dbReference type="GO" id="GO:0010121">
    <property type="term" value="P:L-arginine catabolic process to proline via ornithine"/>
    <property type="evidence" value="ECO:0007669"/>
    <property type="project" value="TreeGrafter"/>
</dbReference>
<dbReference type="GO" id="GO:0042802">
    <property type="term" value="F:identical protein binding"/>
    <property type="evidence" value="ECO:0007669"/>
    <property type="project" value="TreeGrafter"/>
</dbReference>
<dbReference type="InterPro" id="IPR015421">
    <property type="entry name" value="PyrdxlP-dep_Trfase_major"/>
</dbReference>
<dbReference type="InterPro" id="IPR050103">
    <property type="entry name" value="Class-III_PLP-dep_AT"/>
</dbReference>
<name>A0A951J2J5_9BACT</name>
<comment type="similarity">
    <text evidence="8">Belongs to the class-III pyridoxal-phosphate-dependent aminotransferase family.</text>
</comment>
<dbReference type="EC" id="2.6.1.13" evidence="3"/>
<evidence type="ECO:0000256" key="2">
    <source>
        <dbReference type="ARBA" id="ARBA00004998"/>
    </source>
</evidence>
<dbReference type="SUPFAM" id="SSF53383">
    <property type="entry name" value="PLP-dependent transferases"/>
    <property type="match status" value="1"/>
</dbReference>
<keyword evidence="10" id="KW-1185">Reference proteome</keyword>
<dbReference type="InterPro" id="IPR015422">
    <property type="entry name" value="PyrdxlP-dep_Trfase_small"/>
</dbReference>
<evidence type="ECO:0000256" key="8">
    <source>
        <dbReference type="RuleBase" id="RU003560"/>
    </source>
</evidence>
<evidence type="ECO:0000256" key="4">
    <source>
        <dbReference type="ARBA" id="ARBA00022576"/>
    </source>
</evidence>
<dbReference type="GO" id="GO:0005737">
    <property type="term" value="C:cytoplasm"/>
    <property type="evidence" value="ECO:0007669"/>
    <property type="project" value="TreeGrafter"/>
</dbReference>
<evidence type="ECO:0000256" key="7">
    <source>
        <dbReference type="ARBA" id="ARBA00030587"/>
    </source>
</evidence>
<comment type="caution">
    <text evidence="9">The sequence shown here is derived from an EMBL/GenBank/DDBJ whole genome shotgun (WGS) entry which is preliminary data.</text>
</comment>
<organism evidence="9 10">
    <name type="scientific">Arthrospiribacter ruber</name>
    <dbReference type="NCBI Taxonomy" id="2487934"/>
    <lineage>
        <taxon>Bacteria</taxon>
        <taxon>Pseudomonadati</taxon>
        <taxon>Bacteroidota</taxon>
        <taxon>Cytophagia</taxon>
        <taxon>Cytophagales</taxon>
        <taxon>Cyclobacteriaceae</taxon>
        <taxon>Arthrospiribacter</taxon>
    </lineage>
</organism>
<dbReference type="EMBL" id="RPHB01000011">
    <property type="protein sequence ID" value="MBW3470122.1"/>
    <property type="molecule type" value="Genomic_DNA"/>
</dbReference>
<evidence type="ECO:0000256" key="6">
    <source>
        <dbReference type="ARBA" id="ARBA00022898"/>
    </source>
</evidence>
<dbReference type="CDD" id="cd00610">
    <property type="entry name" value="OAT_like"/>
    <property type="match status" value="1"/>
</dbReference>
<gene>
    <name evidence="9" type="primary">rocD</name>
    <name evidence="9" type="ORF">EGN73_20210</name>
</gene>
<evidence type="ECO:0000256" key="5">
    <source>
        <dbReference type="ARBA" id="ARBA00022679"/>
    </source>
</evidence>
<dbReference type="InterPro" id="IPR015424">
    <property type="entry name" value="PyrdxlP-dep_Trfase"/>
</dbReference>
<dbReference type="InterPro" id="IPR010164">
    <property type="entry name" value="Orn_aminotrans"/>
</dbReference>